<dbReference type="InterPro" id="IPR000326">
    <property type="entry name" value="PAP2/HPO"/>
</dbReference>
<dbReference type="InterPro" id="IPR036938">
    <property type="entry name" value="PAP2/HPO_sf"/>
</dbReference>
<dbReference type="SUPFAM" id="SSF48317">
    <property type="entry name" value="Acid phosphatase/Vanadium-dependent haloperoxidase"/>
    <property type="match status" value="1"/>
</dbReference>
<dbReference type="GO" id="GO:0050380">
    <property type="term" value="F:undecaprenyl-diphosphatase activity"/>
    <property type="evidence" value="ECO:0007669"/>
    <property type="project" value="UniProtKB-EC"/>
</dbReference>
<dbReference type="RefSeq" id="WP_096465680.1">
    <property type="nucleotide sequence ID" value="NZ_AP017312.1"/>
</dbReference>
<dbReference type="Pfam" id="PF01569">
    <property type="entry name" value="PAP2"/>
    <property type="match status" value="1"/>
</dbReference>
<dbReference type="Gene3D" id="1.20.144.10">
    <property type="entry name" value="Phosphatidic acid phosphatase type 2/haloperoxidase"/>
    <property type="match status" value="1"/>
</dbReference>
<dbReference type="Proteomes" id="UP000217696">
    <property type="component" value="Chromosome"/>
</dbReference>
<keyword evidence="1" id="KW-0378">Hydrolase</keyword>
<dbReference type="GO" id="GO:0042392">
    <property type="term" value="F:sphingosine-1-phosphate phosphatase activity"/>
    <property type="evidence" value="ECO:0007669"/>
    <property type="project" value="TreeGrafter"/>
</dbReference>
<name>A0A0U5B8P5_9BACL</name>
<reference evidence="1 2" key="1">
    <citation type="submission" date="2015-12" db="EMBL/GenBank/DDBJ databases">
        <title>Genome sequence of Aneurinibacillus soli.</title>
        <authorList>
            <person name="Lee J.S."/>
            <person name="Lee K.C."/>
            <person name="Kim K.K."/>
            <person name="Lee B.W."/>
        </authorList>
    </citation>
    <scope>NUCLEOTIDE SEQUENCE [LARGE SCALE GENOMIC DNA]</scope>
    <source>
        <strain evidence="1 2">CB4</strain>
    </source>
</reference>
<dbReference type="SMART" id="SM00014">
    <property type="entry name" value="acidPPc"/>
    <property type="match status" value="1"/>
</dbReference>
<evidence type="ECO:0000313" key="2">
    <source>
        <dbReference type="Proteomes" id="UP000217696"/>
    </source>
</evidence>
<dbReference type="EMBL" id="AP017312">
    <property type="protein sequence ID" value="BAU27942.1"/>
    <property type="molecule type" value="Genomic_DNA"/>
</dbReference>
<sequence length="218" mass="25065">MDALLSFDRWLFYWLNTQLYSPVLDPLMILATRISDKGIFWFIVAFVLLWQRRRLGLRPGVTLLVGIGIGGVLENIFKPLISRPRPPLVEDTVRQLVELPISHSFPSGHAVSSFVSMYVLYRLFPRTLWWALPCALIMSYSRIYVGVHYPLDVVAGALIGIMAGMITMRLPIRKLAYRIVPHIPIVRRFIILPTPDNIPSVPLRHPKVVQREEEKRTN</sequence>
<dbReference type="KEGG" id="asoc:CB4_02116"/>
<keyword evidence="2" id="KW-1185">Reference proteome</keyword>
<proteinExistence type="predicted"/>
<accession>A0A0U5B8P5</accession>
<gene>
    <name evidence="1" type="primary">bcrC_1</name>
    <name evidence="1" type="ORF">CB4_02116</name>
</gene>
<evidence type="ECO:0000313" key="1">
    <source>
        <dbReference type="EMBL" id="BAU27942.1"/>
    </source>
</evidence>
<dbReference type="EC" id="3.6.1.27" evidence="1"/>
<dbReference type="AlphaFoldDB" id="A0A0U5B8P5"/>
<protein>
    <submittedName>
        <fullName evidence="1">Undecaprenyl-diphosphatase BcrC</fullName>
        <ecNumber evidence="1">3.6.1.27</ecNumber>
    </submittedName>
</protein>
<dbReference type="PANTHER" id="PTHR14969">
    <property type="entry name" value="SPHINGOSINE-1-PHOSPHATE PHOSPHOHYDROLASE"/>
    <property type="match status" value="1"/>
</dbReference>
<organism evidence="1 2">
    <name type="scientific">Aneurinibacillus soli</name>
    <dbReference type="NCBI Taxonomy" id="1500254"/>
    <lineage>
        <taxon>Bacteria</taxon>
        <taxon>Bacillati</taxon>
        <taxon>Bacillota</taxon>
        <taxon>Bacilli</taxon>
        <taxon>Bacillales</taxon>
        <taxon>Paenibacillaceae</taxon>
        <taxon>Aneurinibacillus group</taxon>
        <taxon>Aneurinibacillus</taxon>
    </lineage>
</organism>
<dbReference type="PANTHER" id="PTHR14969:SF13">
    <property type="entry name" value="AT30094P"/>
    <property type="match status" value="1"/>
</dbReference>
<dbReference type="OrthoDB" id="9789113at2"/>